<dbReference type="SUPFAM" id="SSF53098">
    <property type="entry name" value="Ribonuclease H-like"/>
    <property type="match status" value="1"/>
</dbReference>
<dbReference type="Pfam" id="PF07727">
    <property type="entry name" value="RVT_2"/>
    <property type="match status" value="1"/>
</dbReference>
<dbReference type="Pfam" id="PF25597">
    <property type="entry name" value="SH3_retrovirus"/>
    <property type="match status" value="1"/>
</dbReference>
<evidence type="ECO:0000313" key="6">
    <source>
        <dbReference type="Proteomes" id="UP001152523"/>
    </source>
</evidence>
<dbReference type="GO" id="GO:0016787">
    <property type="term" value="F:hydrolase activity"/>
    <property type="evidence" value="ECO:0007669"/>
    <property type="project" value="UniProtKB-KW"/>
</dbReference>
<dbReference type="InterPro" id="IPR013103">
    <property type="entry name" value="RVT_2"/>
</dbReference>
<dbReference type="InterPro" id="IPR036397">
    <property type="entry name" value="RNaseH_sf"/>
</dbReference>
<evidence type="ECO:0000256" key="2">
    <source>
        <dbReference type="ARBA" id="ARBA00022801"/>
    </source>
</evidence>
<reference evidence="5" key="1">
    <citation type="submission" date="2022-07" db="EMBL/GenBank/DDBJ databases">
        <authorList>
            <person name="Macas J."/>
            <person name="Novak P."/>
            <person name="Neumann P."/>
        </authorList>
    </citation>
    <scope>NUCLEOTIDE SEQUENCE</scope>
</reference>
<dbReference type="InterPro" id="IPR012337">
    <property type="entry name" value="RNaseH-like_sf"/>
</dbReference>
<dbReference type="AlphaFoldDB" id="A0AAV0FTS9"/>
<dbReference type="PANTHER" id="PTHR42648:SF28">
    <property type="entry name" value="TRANSPOSON-ENCODED PROTEIN WITH RIBONUCLEASE H-LIKE AND RETROVIRUS ZINC FINGER-LIKE DOMAINS"/>
    <property type="match status" value="1"/>
</dbReference>
<evidence type="ECO:0000313" key="5">
    <source>
        <dbReference type="EMBL" id="CAH9138620.1"/>
    </source>
</evidence>
<evidence type="ECO:0000256" key="3">
    <source>
        <dbReference type="SAM" id="MobiDB-lite"/>
    </source>
</evidence>
<sequence length="867" mass="99548">MMSLKYHDGTPVTDHLNSFQGIINQLAGMGIKFEDEIQGLWLLGTLTYSWETFRTSLSNSAPDGIITMELAKGSVLNEEMRRKSQGSSSHSDVLITESRGRSQSRGPGNKGKHRSKSKGKFADFECYHCGRKGHTIWFCRHLKKEKKSDYNNQKNHQKDEGGNDNAEVNTTTDEFLICSDLDMVNIAHDDSSWVVDSGATCHVTSQRDFYSSYTPGLLNDDGYSNNFGNGVWKLTRGSLIVARGKRCSKLYMTHPKIFKDRVNVVVNTDMTDLWHKRLGHISEKGRSLLLKRNVLPGVHDIHLKKCSHCLAGKQNRVSFKSHPPSRKESILDLVHSDVCGPMKTRTLGGCSYFVTFIDDHSRKVWVYTLKSKDQVFEVFKQFHVSVERQTGKKLKCIRTDNGGEYIGPFDAYCRDHGIRHQKSPPKTPQLNGLAERMNRTLMERVRCLLSHAGLPNSFWGEALNTTVHVINLTPCVHLSFDVPDRVWSGKDVSYRHLRVFGCKAFVHIPKDERSKLDVKSKPCVFLGYVQDEFGYRLYDPVHKKLIRSRDVVFVEDQTLKDTEKKDTVPQHNDDVTDLDPVPHQHVEPPLDDDVQNDEQHDIDAPEQSEVNEEFHAEIPVPDVPPFVPLRRSTRDRHPSTRFSANEYVLLTDGGEPECYAEAMEDKHKREWFEAMQDEMNSLHENNTFELVKLSKGKRALKNKCVYKVKTEEHTSQPRYKSRLVVKGFSQRKGIDFDEIFSPVVKMGSIRVVLGLAASLDLEVEQMDVKTAFLNGDLDKEFYMEQPEGFQVKGKEGYVCRLQKSLYGLKQASRQWYKKFESFMGKQNYRKTTSDHCFFFQRFGDDDFIIFVTPRPQSKCVYNRRIIK</sequence>
<dbReference type="PANTHER" id="PTHR42648">
    <property type="entry name" value="TRANSPOSASE, PUTATIVE-RELATED"/>
    <property type="match status" value="1"/>
</dbReference>
<dbReference type="Pfam" id="PF13976">
    <property type="entry name" value="gag_pre-integrs"/>
    <property type="match status" value="1"/>
</dbReference>
<feature type="region of interest" description="Disordered" evidence="3">
    <location>
        <begin position="79"/>
        <end position="117"/>
    </location>
</feature>
<dbReference type="GO" id="GO:0046872">
    <property type="term" value="F:metal ion binding"/>
    <property type="evidence" value="ECO:0007669"/>
    <property type="project" value="UniProtKB-KW"/>
</dbReference>
<accession>A0AAV0FTS9</accession>
<dbReference type="Proteomes" id="UP001152523">
    <property type="component" value="Unassembled WGS sequence"/>
</dbReference>
<dbReference type="Gene3D" id="3.30.420.10">
    <property type="entry name" value="Ribonuclease H-like superfamily/Ribonuclease H"/>
    <property type="match status" value="1"/>
</dbReference>
<organism evidence="5 6">
    <name type="scientific">Cuscuta epithymum</name>
    <dbReference type="NCBI Taxonomy" id="186058"/>
    <lineage>
        <taxon>Eukaryota</taxon>
        <taxon>Viridiplantae</taxon>
        <taxon>Streptophyta</taxon>
        <taxon>Embryophyta</taxon>
        <taxon>Tracheophyta</taxon>
        <taxon>Spermatophyta</taxon>
        <taxon>Magnoliopsida</taxon>
        <taxon>eudicotyledons</taxon>
        <taxon>Gunneridae</taxon>
        <taxon>Pentapetalae</taxon>
        <taxon>asterids</taxon>
        <taxon>lamiids</taxon>
        <taxon>Solanales</taxon>
        <taxon>Convolvulaceae</taxon>
        <taxon>Cuscuteae</taxon>
        <taxon>Cuscuta</taxon>
        <taxon>Cuscuta subgen. Cuscuta</taxon>
    </lineage>
</organism>
<dbReference type="InterPro" id="IPR039537">
    <property type="entry name" value="Retrotran_Ty1/copia-like"/>
</dbReference>
<keyword evidence="6" id="KW-1185">Reference proteome</keyword>
<feature type="region of interest" description="Disordered" evidence="3">
    <location>
        <begin position="562"/>
        <end position="598"/>
    </location>
</feature>
<gene>
    <name evidence="5" type="ORF">CEPIT_LOCUS36943</name>
</gene>
<dbReference type="Pfam" id="PF14223">
    <property type="entry name" value="Retrotran_gag_2"/>
    <property type="match status" value="1"/>
</dbReference>
<proteinExistence type="predicted"/>
<comment type="caution">
    <text evidence="5">The sequence shown here is derived from an EMBL/GenBank/DDBJ whole genome shotgun (WGS) entry which is preliminary data.</text>
</comment>
<dbReference type="EMBL" id="CAMAPF010001011">
    <property type="protein sequence ID" value="CAH9138620.1"/>
    <property type="molecule type" value="Genomic_DNA"/>
</dbReference>
<dbReference type="Pfam" id="PF00665">
    <property type="entry name" value="rve"/>
    <property type="match status" value="1"/>
</dbReference>
<dbReference type="InterPro" id="IPR001584">
    <property type="entry name" value="Integrase_cat-core"/>
</dbReference>
<dbReference type="PROSITE" id="PS50994">
    <property type="entry name" value="INTEGRASE"/>
    <property type="match status" value="1"/>
</dbReference>
<feature type="compositionally biased region" description="Basic and acidic residues" evidence="3">
    <location>
        <begin position="562"/>
        <end position="588"/>
    </location>
</feature>
<evidence type="ECO:0000256" key="1">
    <source>
        <dbReference type="ARBA" id="ARBA00022723"/>
    </source>
</evidence>
<keyword evidence="2" id="KW-0378">Hydrolase</keyword>
<feature type="domain" description="Integrase catalytic" evidence="4">
    <location>
        <begin position="320"/>
        <end position="491"/>
    </location>
</feature>
<name>A0AAV0FTS9_9ASTE</name>
<dbReference type="GO" id="GO:0015074">
    <property type="term" value="P:DNA integration"/>
    <property type="evidence" value="ECO:0007669"/>
    <property type="project" value="InterPro"/>
</dbReference>
<protein>
    <recommendedName>
        <fullName evidence="4">Integrase catalytic domain-containing protein</fullName>
    </recommendedName>
</protein>
<evidence type="ECO:0000259" key="4">
    <source>
        <dbReference type="PROSITE" id="PS50994"/>
    </source>
</evidence>
<keyword evidence="1" id="KW-0479">Metal-binding</keyword>
<dbReference type="GO" id="GO:0003676">
    <property type="term" value="F:nucleic acid binding"/>
    <property type="evidence" value="ECO:0007669"/>
    <property type="project" value="InterPro"/>
</dbReference>
<dbReference type="InterPro" id="IPR057670">
    <property type="entry name" value="SH3_retrovirus"/>
</dbReference>
<feature type="region of interest" description="Disordered" evidence="3">
    <location>
        <begin position="619"/>
        <end position="638"/>
    </location>
</feature>
<dbReference type="InterPro" id="IPR025724">
    <property type="entry name" value="GAG-pre-integrase_dom"/>
</dbReference>